<evidence type="ECO:0000313" key="4">
    <source>
        <dbReference type="WBParaSite" id="OFLC_0001174201-mRNA-1"/>
    </source>
</evidence>
<evidence type="ECO:0000313" key="3">
    <source>
        <dbReference type="Proteomes" id="UP000267606"/>
    </source>
</evidence>
<organism evidence="4">
    <name type="scientific">Onchocerca flexuosa</name>
    <dbReference type="NCBI Taxonomy" id="387005"/>
    <lineage>
        <taxon>Eukaryota</taxon>
        <taxon>Metazoa</taxon>
        <taxon>Ecdysozoa</taxon>
        <taxon>Nematoda</taxon>
        <taxon>Chromadorea</taxon>
        <taxon>Rhabditida</taxon>
        <taxon>Spirurina</taxon>
        <taxon>Spiruromorpha</taxon>
        <taxon>Filarioidea</taxon>
        <taxon>Onchocercidae</taxon>
        <taxon>Onchocerca</taxon>
    </lineage>
</organism>
<dbReference type="STRING" id="387005.A0A183HW80"/>
<evidence type="ECO:0000256" key="1">
    <source>
        <dbReference type="SAM" id="Coils"/>
    </source>
</evidence>
<dbReference type="WBParaSite" id="OFLC_0001174201-mRNA-1">
    <property type="protein sequence ID" value="OFLC_0001174201-mRNA-1"/>
    <property type="gene ID" value="OFLC_0001174201"/>
</dbReference>
<dbReference type="EMBL" id="UZAJ01017405">
    <property type="protein sequence ID" value="VDO78917.1"/>
    <property type="molecule type" value="Genomic_DNA"/>
</dbReference>
<dbReference type="Proteomes" id="UP000267606">
    <property type="component" value="Unassembled WGS sequence"/>
</dbReference>
<reference evidence="2 3" key="2">
    <citation type="submission" date="2018-11" db="EMBL/GenBank/DDBJ databases">
        <authorList>
            <consortium name="Pathogen Informatics"/>
        </authorList>
    </citation>
    <scope>NUCLEOTIDE SEQUENCE [LARGE SCALE GENOMIC DNA]</scope>
</reference>
<keyword evidence="3" id="KW-1185">Reference proteome</keyword>
<feature type="coiled-coil region" evidence="1">
    <location>
        <begin position="10"/>
        <end position="46"/>
    </location>
</feature>
<reference evidence="4" key="1">
    <citation type="submission" date="2016-06" db="UniProtKB">
        <authorList>
            <consortium name="WormBaseParasite"/>
        </authorList>
    </citation>
    <scope>IDENTIFICATION</scope>
</reference>
<evidence type="ECO:0000313" key="2">
    <source>
        <dbReference type="EMBL" id="VDO78917.1"/>
    </source>
</evidence>
<gene>
    <name evidence="2" type="ORF">OFLC_LOCUS11748</name>
</gene>
<protein>
    <submittedName>
        <fullName evidence="4">DUF2312 domain-containing protein</fullName>
    </submittedName>
</protein>
<dbReference type="AlphaFoldDB" id="A0A183HW80"/>
<proteinExistence type="predicted"/>
<sequence>MSLAELTHDLGDSIAALSQEEREIENFKKERIADRLLEKIQKAQEKMNND</sequence>
<accession>A0A183HW80</accession>
<name>A0A183HW80_9BILA</name>
<keyword evidence="1" id="KW-0175">Coiled coil</keyword>